<dbReference type="EC" id="3.1.1.-" evidence="3"/>
<dbReference type="InterPro" id="IPR002018">
    <property type="entry name" value="CarbesteraseB"/>
</dbReference>
<accession>A0A4P7XLX8</accession>
<dbReference type="PROSITE" id="PS00122">
    <property type="entry name" value="CARBOXYLESTERASE_B_1"/>
    <property type="match status" value="1"/>
</dbReference>
<organism evidence="5 6">
    <name type="scientific">Hydrocarboniclastica marina</name>
    <dbReference type="NCBI Taxonomy" id="2259620"/>
    <lineage>
        <taxon>Bacteria</taxon>
        <taxon>Pseudomonadati</taxon>
        <taxon>Pseudomonadota</taxon>
        <taxon>Gammaproteobacteria</taxon>
        <taxon>Alteromonadales</taxon>
        <taxon>Alteromonadaceae</taxon>
        <taxon>Hydrocarboniclastica</taxon>
    </lineage>
</organism>
<dbReference type="Gene3D" id="2.60.40.1120">
    <property type="entry name" value="Carboxypeptidase-like, regulatory domain"/>
    <property type="match status" value="1"/>
</dbReference>
<dbReference type="Gene3D" id="3.40.50.1820">
    <property type="entry name" value="alpha/beta hydrolase"/>
    <property type="match status" value="1"/>
</dbReference>
<evidence type="ECO:0000259" key="4">
    <source>
        <dbReference type="Pfam" id="PF00135"/>
    </source>
</evidence>
<dbReference type="SUPFAM" id="SSF53474">
    <property type="entry name" value="alpha/beta-Hydrolases"/>
    <property type="match status" value="1"/>
</dbReference>
<name>A0A4P7XLX8_9ALTE</name>
<dbReference type="InterPro" id="IPR019826">
    <property type="entry name" value="Carboxylesterase_B_AS"/>
</dbReference>
<dbReference type="AlphaFoldDB" id="A0A4P7XLX8"/>
<proteinExistence type="inferred from homology"/>
<dbReference type="PROSITE" id="PS51257">
    <property type="entry name" value="PROKAR_LIPOPROTEIN"/>
    <property type="match status" value="1"/>
</dbReference>
<dbReference type="Pfam" id="PF00135">
    <property type="entry name" value="COesterase"/>
    <property type="match status" value="1"/>
</dbReference>
<evidence type="ECO:0000256" key="1">
    <source>
        <dbReference type="ARBA" id="ARBA00005964"/>
    </source>
</evidence>
<evidence type="ECO:0000256" key="2">
    <source>
        <dbReference type="ARBA" id="ARBA00022801"/>
    </source>
</evidence>
<dbReference type="SUPFAM" id="SSF49464">
    <property type="entry name" value="Carboxypeptidase regulatory domain-like"/>
    <property type="match status" value="1"/>
</dbReference>
<dbReference type="InterPro" id="IPR008969">
    <property type="entry name" value="CarboxyPept-like_regulatory"/>
</dbReference>
<dbReference type="KEGG" id="hmi:soil367_17675"/>
<keyword evidence="6" id="KW-1185">Reference proteome</keyword>
<evidence type="ECO:0000256" key="3">
    <source>
        <dbReference type="RuleBase" id="RU361235"/>
    </source>
</evidence>
<dbReference type="InterPro" id="IPR019819">
    <property type="entry name" value="Carboxylesterase_B_CS"/>
</dbReference>
<feature type="domain" description="Carboxylesterase type B" evidence="4">
    <location>
        <begin position="119"/>
        <end position="478"/>
    </location>
</feature>
<keyword evidence="2 3" id="KW-0378">Hydrolase</keyword>
<protein>
    <recommendedName>
        <fullName evidence="3">Carboxylic ester hydrolase</fullName>
        <ecNumber evidence="3">3.1.1.-</ecNumber>
    </recommendedName>
</protein>
<dbReference type="PROSITE" id="PS00941">
    <property type="entry name" value="CARBOXYLESTERASE_B_2"/>
    <property type="match status" value="1"/>
</dbReference>
<dbReference type="InterPro" id="IPR029058">
    <property type="entry name" value="AB_hydrolase_fold"/>
</dbReference>
<dbReference type="GO" id="GO:0016787">
    <property type="term" value="F:hydrolase activity"/>
    <property type="evidence" value="ECO:0007669"/>
    <property type="project" value="UniProtKB-KW"/>
</dbReference>
<dbReference type="PANTHER" id="PTHR11559">
    <property type="entry name" value="CARBOXYLESTERASE"/>
    <property type="match status" value="1"/>
</dbReference>
<reference evidence="5 6" key="1">
    <citation type="submission" date="2018-07" db="EMBL/GenBank/DDBJ databases">
        <title>Marsedoiliclastica nanhaica gen. nov. sp. nov., a novel marine hydrocarbonoclastic bacterium isolated from an in-situ enriched hydrocarbon-degrading consortium in deep-sea sediment.</title>
        <authorList>
            <person name="Dong C."/>
            <person name="Ma T."/>
            <person name="Liu R."/>
            <person name="Shao Z."/>
        </authorList>
    </citation>
    <scope>NUCLEOTIDE SEQUENCE [LARGE SCALE GENOMIC DNA]</scope>
    <source>
        <strain evidence="6">soil36-7</strain>
    </source>
</reference>
<evidence type="ECO:0000313" key="5">
    <source>
        <dbReference type="EMBL" id="QCF27604.1"/>
    </source>
</evidence>
<comment type="similarity">
    <text evidence="1 3">Belongs to the type-B carboxylesterase/lipase family.</text>
</comment>
<evidence type="ECO:0000313" key="6">
    <source>
        <dbReference type="Proteomes" id="UP000298049"/>
    </source>
</evidence>
<dbReference type="Proteomes" id="UP000298049">
    <property type="component" value="Chromosome"/>
</dbReference>
<gene>
    <name evidence="5" type="ORF">soil367_17675</name>
</gene>
<dbReference type="EMBL" id="CP031093">
    <property type="protein sequence ID" value="QCF27604.1"/>
    <property type="molecule type" value="Genomic_DNA"/>
</dbReference>
<sequence length="685" mass="74342">MNRRITMKISGFRIMNKQALRIVVTAVFASLLLGCKVEGVVTVDGVPQSGVAVTVSNYEDSLTTTTNSKGEYAFGLTAGSYYVEIDAPPGFTGQSGRRIFKSTDNSTVSGVDFTLDTSTAVQTAQGTFYGYHEDNGVVTYQGIRAAQAPVGERRWKEPLPVADSTDGIIAVAPGDMCIQLGDKLNGAPTSLYGEMIGSEDCLYLNIWKPANATSADNLPVMLWIYGGGNSLGESSTYTGKYLAETYGVVVVNFNYRMGPLGWFSLPQMHDAGTTAETRSGNYGTLDQVNALKWVNRHIANFGGNPDNVMVFGESAGASATLAMLASPLTEGLFHKAAIQSAALGWITDHSIWQTRAVAENLADDVEPGYPSSSSEILVSALQRDGLAANRADAVYLQETMPQTVLADYLKGMSPQSLYSLYETKLGAFIDMPTIVQDGTVIPMSDVKTTFSSGQYHKMPVILGTNRDEYKLFLLSREDYTTEVADTIPLIQNSSDYQLAGKYYSEAWGITSMYELADALAQNQDDVYVYRYDWDEEPNLVVLDMAKVLGAAHGLEIGSTMNNPDLAVVPSLSFALFTSKNKPGRTYLAETMSSYWANLAITGSPAQGVGSDLPLWTNWTTDTAAERLMVFDTQEDQGTRMIANNNTMESLKARVQAESGFHSESRYCNLYTEIFGADAFTASSCE</sequence>
<dbReference type="OrthoDB" id="9775851at2"/>
<dbReference type="InterPro" id="IPR050309">
    <property type="entry name" value="Type-B_Carboxylest/Lipase"/>
</dbReference>